<comment type="caution">
    <text evidence="1">The sequence shown here is derived from an EMBL/GenBank/DDBJ whole genome shotgun (WGS) entry which is preliminary data.</text>
</comment>
<reference evidence="1 2" key="1">
    <citation type="submission" date="2018-12" db="EMBL/GenBank/DDBJ databases">
        <title>Draft genome sequence of Xylaria grammica IHI A82.</title>
        <authorList>
            <person name="Buettner E."/>
            <person name="Kellner H."/>
        </authorList>
    </citation>
    <scope>NUCLEOTIDE SEQUENCE [LARGE SCALE GENOMIC DNA]</scope>
    <source>
        <strain evidence="1 2">IHI A82</strain>
    </source>
</reference>
<proteinExistence type="predicted"/>
<accession>A0A439CYP0</accession>
<dbReference type="Proteomes" id="UP000286045">
    <property type="component" value="Unassembled WGS sequence"/>
</dbReference>
<dbReference type="AlphaFoldDB" id="A0A439CYP0"/>
<name>A0A439CYP0_9PEZI</name>
<organism evidence="1 2">
    <name type="scientific">Xylaria grammica</name>
    <dbReference type="NCBI Taxonomy" id="363999"/>
    <lineage>
        <taxon>Eukaryota</taxon>
        <taxon>Fungi</taxon>
        <taxon>Dikarya</taxon>
        <taxon>Ascomycota</taxon>
        <taxon>Pezizomycotina</taxon>
        <taxon>Sordariomycetes</taxon>
        <taxon>Xylariomycetidae</taxon>
        <taxon>Xylariales</taxon>
        <taxon>Xylariaceae</taxon>
        <taxon>Xylaria</taxon>
    </lineage>
</organism>
<evidence type="ECO:0000313" key="2">
    <source>
        <dbReference type="Proteomes" id="UP000286045"/>
    </source>
</evidence>
<gene>
    <name evidence="1" type="ORF">EKO27_g7756</name>
</gene>
<sequence>MGGLVQAQWSLHETSDSVYGIARGVLQAATSDNVQPLAILACEQFGNTLAISRETRLKIERIVLPTPEPATIQFLKLKVGFMKHDCAVQLGSNQAGLRFLALSAALISSVSAYRCAEALMLMLESTTSDRRLLPTTRHLVDLMSSLEGRCHFSGFADIVFGYNSIIRRTVHEILAEGSPDNYETYDIPDSEGLAALVDACRHLQRVGDHELSSVIVEAGACAAWVAAFSKWSLELPPSIYFADGTAIISQPGSLFTIIVSYPYPGEENGMVKKIKVTKRFKLDSIQDLVVECPTWSDFRYYVPLRTFGNIIQEALGNQKDAVFAALPLAITLLSAAGERGKSEIEGPEGVQQFTITQPKVFPSNNVIFKIMSRVFGLGPDFSFDSLAAVTSFRHLPDVEHFFQSPANVKYCWGRPTFTEDDEYSTLASWWANDPLDPLPRDNVFAFSTNLSFVCNYLLLISLFDNIEDLYLRAPTSGTVQSSSFHDRSCGSLYEDIVKALIRGAGFEKPHSYVNIWEDVGCSLMHSREDEWENDLVSSTQTHVFWYSILDESAPITTDPLRITSYRGRLMYERQVYERVLCDRMNMLGNTVLEGVNKPVNSATHKLYPDARAQWEIRTPLGFLYASLTLTSAGTSYGSVNPQLTIRMLTSFVIVNCEHPVDSPATEQRPEWVYWFPGKSDNIERELEIFPVAGVGELQMYCLGLISERRAELSVIRGRACFDRCIKACKMKESRFLIL</sequence>
<dbReference type="EMBL" id="RYZI01000265">
    <property type="protein sequence ID" value="RWA07339.1"/>
    <property type="molecule type" value="Genomic_DNA"/>
</dbReference>
<protein>
    <submittedName>
        <fullName evidence="1">Uncharacterized protein</fullName>
    </submittedName>
</protein>
<keyword evidence="2" id="KW-1185">Reference proteome</keyword>
<evidence type="ECO:0000313" key="1">
    <source>
        <dbReference type="EMBL" id="RWA07339.1"/>
    </source>
</evidence>